<dbReference type="Gene3D" id="3.40.630.30">
    <property type="match status" value="2"/>
</dbReference>
<dbReference type="CDD" id="cd04301">
    <property type="entry name" value="NAT_SF"/>
    <property type="match status" value="1"/>
</dbReference>
<dbReference type="Pfam" id="PF00583">
    <property type="entry name" value="Acetyltransf_1"/>
    <property type="match status" value="1"/>
</dbReference>
<dbReference type="EMBL" id="VIVQ01000001">
    <property type="protein sequence ID" value="TWE11429.1"/>
    <property type="molecule type" value="Genomic_DNA"/>
</dbReference>
<protein>
    <submittedName>
        <fullName evidence="2">Acetyltransferase (GNAT) family protein</fullName>
    </submittedName>
</protein>
<dbReference type="PROSITE" id="PS51186">
    <property type="entry name" value="GNAT"/>
    <property type="match status" value="1"/>
</dbReference>
<dbReference type="AlphaFoldDB" id="A0A561E739"/>
<dbReference type="OrthoDB" id="3381976at2"/>
<feature type="domain" description="N-acetyltransferase" evidence="1">
    <location>
        <begin position="166"/>
        <end position="310"/>
    </location>
</feature>
<gene>
    <name evidence="2" type="ORF">BKA23_0195</name>
</gene>
<name>A0A561E739_9MICO</name>
<dbReference type="InterPro" id="IPR000182">
    <property type="entry name" value="GNAT_dom"/>
</dbReference>
<evidence type="ECO:0000259" key="1">
    <source>
        <dbReference type="PROSITE" id="PS51186"/>
    </source>
</evidence>
<dbReference type="Proteomes" id="UP000318297">
    <property type="component" value="Unassembled WGS sequence"/>
</dbReference>
<reference evidence="2 3" key="1">
    <citation type="submission" date="2019-06" db="EMBL/GenBank/DDBJ databases">
        <title>Sequencing the genomes of 1000 actinobacteria strains.</title>
        <authorList>
            <person name="Klenk H.-P."/>
        </authorList>
    </citation>
    <scope>NUCLEOTIDE SEQUENCE [LARGE SCALE GENOMIC DNA]</scope>
    <source>
        <strain evidence="2 3">DSM 19560</strain>
    </source>
</reference>
<keyword evidence="2" id="KW-0808">Transferase</keyword>
<accession>A0A561E739</accession>
<keyword evidence="3" id="KW-1185">Reference proteome</keyword>
<comment type="caution">
    <text evidence="2">The sequence shown here is derived from an EMBL/GenBank/DDBJ whole genome shotgun (WGS) entry which is preliminary data.</text>
</comment>
<dbReference type="GO" id="GO:0016747">
    <property type="term" value="F:acyltransferase activity, transferring groups other than amino-acyl groups"/>
    <property type="evidence" value="ECO:0007669"/>
    <property type="project" value="InterPro"/>
</dbReference>
<evidence type="ECO:0000313" key="2">
    <source>
        <dbReference type="EMBL" id="TWE11429.1"/>
    </source>
</evidence>
<dbReference type="InterPro" id="IPR016181">
    <property type="entry name" value="Acyl_CoA_acyltransferase"/>
</dbReference>
<dbReference type="RefSeq" id="WP_145224692.1">
    <property type="nucleotide sequence ID" value="NZ_VIVQ01000001.1"/>
</dbReference>
<dbReference type="SUPFAM" id="SSF55729">
    <property type="entry name" value="Acyl-CoA N-acyltransferases (Nat)"/>
    <property type="match status" value="1"/>
</dbReference>
<evidence type="ECO:0000313" key="3">
    <source>
        <dbReference type="Proteomes" id="UP000318297"/>
    </source>
</evidence>
<proteinExistence type="predicted"/>
<organism evidence="2 3">
    <name type="scientific">Rudaeicoccus suwonensis</name>
    <dbReference type="NCBI Taxonomy" id="657409"/>
    <lineage>
        <taxon>Bacteria</taxon>
        <taxon>Bacillati</taxon>
        <taxon>Actinomycetota</taxon>
        <taxon>Actinomycetes</taxon>
        <taxon>Micrococcales</taxon>
        <taxon>Dermacoccaceae</taxon>
        <taxon>Rudaeicoccus</taxon>
    </lineage>
</organism>
<sequence>MTMLLRPLPTDELASWRSATHDHLVNVQTAANTYGREDAEARAGQLLDQAVVDGVLAAAHEVWQVCDDNDVVGSVWVAAVHDDPSTGRLMSLRIDPAAVPHVWRLLQSAYADRWKALSFTAFRGDDVMAALVDTSHPTLIATGMQSRVDDAIEAVAHVDLRPMTPPRFREFIEHSVEHYAAEILAAGAFATAESAHANAVESFEQLLPGGLQTPGQLVWSAYDGGHEVGILWVALKADRGFIYDIEVGEQFRRRGYATAILAAGAREVRTSGHEYLDLNVWGPNTGAKSVYDRAGYITTVESFQASLGGH</sequence>